<proteinExistence type="predicted"/>
<gene>
    <name evidence="1" type="ORF">NZD89_20800</name>
</gene>
<reference evidence="1" key="1">
    <citation type="submission" date="2022-08" db="EMBL/GenBank/DDBJ databases">
        <title>Alicyclobacillus fastidiosus DSM 17978, complete genome.</title>
        <authorList>
            <person name="Wang Q."/>
            <person name="Cai R."/>
            <person name="Wang Z."/>
        </authorList>
    </citation>
    <scope>NUCLEOTIDE SEQUENCE</scope>
    <source>
        <strain evidence="1">DSM 17978</strain>
    </source>
</reference>
<keyword evidence="2" id="KW-1185">Reference proteome</keyword>
<evidence type="ECO:0008006" key="3">
    <source>
        <dbReference type="Google" id="ProtNLM"/>
    </source>
</evidence>
<evidence type="ECO:0000313" key="1">
    <source>
        <dbReference type="EMBL" id="WAH40715.1"/>
    </source>
</evidence>
<dbReference type="Gene3D" id="3.30.420.10">
    <property type="entry name" value="Ribonuclease H-like superfamily/Ribonuclease H"/>
    <property type="match status" value="1"/>
</dbReference>
<accession>A0ABY6ZF07</accession>
<dbReference type="EMBL" id="CP104067">
    <property type="protein sequence ID" value="WAH40715.1"/>
    <property type="molecule type" value="Genomic_DNA"/>
</dbReference>
<sequence length="115" mass="12890">MDKIKLETMFRSFQNEMKVEGFSITKGSLLKEVKQLCEVFSTSLGTGDTEPNMTREPELVQSDSTKLDVVLVDDETGNPLGRPWLTISTDVFTGRVLGFHISLEPPSHIVLNRFS</sequence>
<name>A0ABY6ZF07_9BACL</name>
<protein>
    <recommendedName>
        <fullName evidence="3">Transposase</fullName>
    </recommendedName>
</protein>
<dbReference type="InterPro" id="IPR036397">
    <property type="entry name" value="RNaseH_sf"/>
</dbReference>
<organism evidence="1 2">
    <name type="scientific">Alicyclobacillus fastidiosus</name>
    <dbReference type="NCBI Taxonomy" id="392011"/>
    <lineage>
        <taxon>Bacteria</taxon>
        <taxon>Bacillati</taxon>
        <taxon>Bacillota</taxon>
        <taxon>Bacilli</taxon>
        <taxon>Bacillales</taxon>
        <taxon>Alicyclobacillaceae</taxon>
        <taxon>Alicyclobacillus</taxon>
    </lineage>
</organism>
<dbReference type="Proteomes" id="UP001164761">
    <property type="component" value="Chromosome"/>
</dbReference>
<evidence type="ECO:0000313" key="2">
    <source>
        <dbReference type="Proteomes" id="UP001164761"/>
    </source>
</evidence>
<dbReference type="RefSeq" id="WP_268004611.1">
    <property type="nucleotide sequence ID" value="NZ_BSUT01000001.1"/>
</dbReference>